<dbReference type="AlphaFoldDB" id="A0A0V8DH20"/>
<protein>
    <submittedName>
        <fullName evidence="2">LexA repressor</fullName>
    </submittedName>
</protein>
<evidence type="ECO:0000313" key="2">
    <source>
        <dbReference type="EMBL" id="KSU12775.1"/>
    </source>
</evidence>
<dbReference type="EMBL" id="LKLP01000033">
    <property type="protein sequence ID" value="KSU12775.1"/>
    <property type="molecule type" value="Genomic_DNA"/>
</dbReference>
<sequence length="165" mass="19320">MEKNIKGRIGNLGNKETMSQNLKRLLSSRGLNPHQFSEIMNFKYTTVMNWINANTYPRIDKIEMMAQYFGINKSDLVEEFDPKIKPSSSQERLDNLFESLNISQREQLFKLAKYDLDDDIFNTIKLMSNADSKFRDKVASFAKFSYFEYEKELEQKNKGKQNSAS</sequence>
<proteinExistence type="predicted"/>
<dbReference type="CDD" id="cd00093">
    <property type="entry name" value="HTH_XRE"/>
    <property type="match status" value="1"/>
</dbReference>
<dbReference type="Pfam" id="PF13443">
    <property type="entry name" value="HTH_26"/>
    <property type="match status" value="1"/>
</dbReference>
<dbReference type="SMART" id="SM00530">
    <property type="entry name" value="HTH_XRE"/>
    <property type="match status" value="1"/>
</dbReference>
<dbReference type="PATRIC" id="fig|1360.106.peg.675"/>
<reference evidence="3" key="1">
    <citation type="submission" date="2015-10" db="EMBL/GenBank/DDBJ databases">
        <title>Draft Genome Sequences of 11 Lactococcus lactis subspecies cremoris strains.</title>
        <authorList>
            <person name="Wels M."/>
            <person name="Backus L."/>
            <person name="Boekhorst J."/>
            <person name="Dijkstra A."/>
            <person name="Beerthuizen M."/>
            <person name="Kelly W."/>
            <person name="Siezen R."/>
            <person name="Bachmann H."/>
            <person name="Van Hijum S."/>
        </authorList>
    </citation>
    <scope>NUCLEOTIDE SEQUENCE [LARGE SCALE GENOMIC DNA]</scope>
    <source>
        <strain evidence="3">LMG8520</strain>
    </source>
</reference>
<dbReference type="InterPro" id="IPR001387">
    <property type="entry name" value="Cro/C1-type_HTH"/>
</dbReference>
<name>A0A0V8DH20_LACLL</name>
<dbReference type="InterPro" id="IPR010982">
    <property type="entry name" value="Lambda_DNA-bd_dom_sf"/>
</dbReference>
<comment type="caution">
    <text evidence="2">The sequence shown here is derived from an EMBL/GenBank/DDBJ whole genome shotgun (WGS) entry which is preliminary data.</text>
</comment>
<dbReference type="GO" id="GO:0003677">
    <property type="term" value="F:DNA binding"/>
    <property type="evidence" value="ECO:0007669"/>
    <property type="project" value="InterPro"/>
</dbReference>
<evidence type="ECO:0000259" key="1">
    <source>
        <dbReference type="PROSITE" id="PS50943"/>
    </source>
</evidence>
<dbReference type="Gene3D" id="1.10.260.40">
    <property type="entry name" value="lambda repressor-like DNA-binding domains"/>
    <property type="match status" value="1"/>
</dbReference>
<dbReference type="RefSeq" id="WP_058209310.1">
    <property type="nucleotide sequence ID" value="NZ_LKLP01000033.1"/>
</dbReference>
<gene>
    <name evidence="2" type="ORF">LMG8520_0644</name>
</gene>
<dbReference type="PROSITE" id="PS50943">
    <property type="entry name" value="HTH_CROC1"/>
    <property type="match status" value="1"/>
</dbReference>
<evidence type="ECO:0000313" key="3">
    <source>
        <dbReference type="Proteomes" id="UP000054230"/>
    </source>
</evidence>
<organism evidence="2 3">
    <name type="scientific">Lactococcus lactis subsp. lactis</name>
    <name type="common">Streptococcus lactis</name>
    <dbReference type="NCBI Taxonomy" id="1360"/>
    <lineage>
        <taxon>Bacteria</taxon>
        <taxon>Bacillati</taxon>
        <taxon>Bacillota</taxon>
        <taxon>Bacilli</taxon>
        <taxon>Lactobacillales</taxon>
        <taxon>Streptococcaceae</taxon>
        <taxon>Lactococcus</taxon>
    </lineage>
</organism>
<feature type="domain" description="HTH cro/C1-type" evidence="1">
    <location>
        <begin position="22"/>
        <end position="76"/>
    </location>
</feature>
<dbReference type="Proteomes" id="UP000054230">
    <property type="component" value="Unassembled WGS sequence"/>
</dbReference>
<dbReference type="SUPFAM" id="SSF47413">
    <property type="entry name" value="lambda repressor-like DNA-binding domains"/>
    <property type="match status" value="1"/>
</dbReference>
<accession>A0A0V8DH20</accession>